<gene>
    <name evidence="5" type="ORF">HPB51_013393</name>
</gene>
<accession>A0A9J6F2E0</accession>
<organism evidence="5 6">
    <name type="scientific">Rhipicephalus microplus</name>
    <name type="common">Cattle tick</name>
    <name type="synonym">Boophilus microplus</name>
    <dbReference type="NCBI Taxonomy" id="6941"/>
    <lineage>
        <taxon>Eukaryota</taxon>
        <taxon>Metazoa</taxon>
        <taxon>Ecdysozoa</taxon>
        <taxon>Arthropoda</taxon>
        <taxon>Chelicerata</taxon>
        <taxon>Arachnida</taxon>
        <taxon>Acari</taxon>
        <taxon>Parasitiformes</taxon>
        <taxon>Ixodida</taxon>
        <taxon>Ixodoidea</taxon>
        <taxon>Ixodidae</taxon>
        <taxon>Rhipicephalinae</taxon>
        <taxon>Rhipicephalus</taxon>
        <taxon>Boophilus</taxon>
    </lineage>
</organism>
<dbReference type="GO" id="GO:0005634">
    <property type="term" value="C:nucleus"/>
    <property type="evidence" value="ECO:0007669"/>
    <property type="project" value="UniProtKB-SubCell"/>
</dbReference>
<dbReference type="PANTHER" id="PTHR19303">
    <property type="entry name" value="TRANSPOSON"/>
    <property type="match status" value="1"/>
</dbReference>
<evidence type="ECO:0000256" key="2">
    <source>
        <dbReference type="ARBA" id="ARBA00023125"/>
    </source>
</evidence>
<evidence type="ECO:0000313" key="5">
    <source>
        <dbReference type="EMBL" id="KAH8040990.1"/>
    </source>
</evidence>
<reference evidence="5" key="1">
    <citation type="journal article" date="2020" name="Cell">
        <title>Large-Scale Comparative Analyses of Tick Genomes Elucidate Their Genetic Diversity and Vector Capacities.</title>
        <authorList>
            <consortium name="Tick Genome and Microbiome Consortium (TIGMIC)"/>
            <person name="Jia N."/>
            <person name="Wang J."/>
            <person name="Shi W."/>
            <person name="Du L."/>
            <person name="Sun Y."/>
            <person name="Zhan W."/>
            <person name="Jiang J.F."/>
            <person name="Wang Q."/>
            <person name="Zhang B."/>
            <person name="Ji P."/>
            <person name="Bell-Sakyi L."/>
            <person name="Cui X.M."/>
            <person name="Yuan T.T."/>
            <person name="Jiang B.G."/>
            <person name="Yang W.F."/>
            <person name="Lam T.T."/>
            <person name="Chang Q.C."/>
            <person name="Ding S.J."/>
            <person name="Wang X.J."/>
            <person name="Zhu J.G."/>
            <person name="Ruan X.D."/>
            <person name="Zhao L."/>
            <person name="Wei J.T."/>
            <person name="Ye R.Z."/>
            <person name="Que T.C."/>
            <person name="Du C.H."/>
            <person name="Zhou Y.H."/>
            <person name="Cheng J.X."/>
            <person name="Dai P.F."/>
            <person name="Guo W.B."/>
            <person name="Han X.H."/>
            <person name="Huang E.J."/>
            <person name="Li L.F."/>
            <person name="Wei W."/>
            <person name="Gao Y.C."/>
            <person name="Liu J.Z."/>
            <person name="Shao H.Z."/>
            <person name="Wang X."/>
            <person name="Wang C.C."/>
            <person name="Yang T.C."/>
            <person name="Huo Q.B."/>
            <person name="Li W."/>
            <person name="Chen H.Y."/>
            <person name="Chen S.E."/>
            <person name="Zhou L.G."/>
            <person name="Ni X.B."/>
            <person name="Tian J.H."/>
            <person name="Sheng Y."/>
            <person name="Liu T."/>
            <person name="Pan Y.S."/>
            <person name="Xia L.Y."/>
            <person name="Li J."/>
            <person name="Zhao F."/>
            <person name="Cao W.C."/>
        </authorList>
    </citation>
    <scope>NUCLEOTIDE SEQUENCE</scope>
    <source>
        <strain evidence="5">Rmic-2018</strain>
    </source>
</reference>
<dbReference type="PANTHER" id="PTHR19303:SF73">
    <property type="entry name" value="PROTEIN PDC2"/>
    <property type="match status" value="1"/>
</dbReference>
<evidence type="ECO:0000256" key="3">
    <source>
        <dbReference type="SAM" id="MobiDB-lite"/>
    </source>
</evidence>
<keyword evidence="2" id="KW-0238">DNA-binding</keyword>
<feature type="domain" description="HTH CENPB-type" evidence="4">
    <location>
        <begin position="59"/>
        <end position="130"/>
    </location>
</feature>
<evidence type="ECO:0000256" key="1">
    <source>
        <dbReference type="ARBA" id="ARBA00004123"/>
    </source>
</evidence>
<dbReference type="Gene3D" id="1.10.10.60">
    <property type="entry name" value="Homeodomain-like"/>
    <property type="match status" value="1"/>
</dbReference>
<evidence type="ECO:0000313" key="6">
    <source>
        <dbReference type="Proteomes" id="UP000821866"/>
    </source>
</evidence>
<keyword evidence="6" id="KW-1185">Reference proteome</keyword>
<dbReference type="AlphaFoldDB" id="A0A9J6F2E0"/>
<dbReference type="InterPro" id="IPR050863">
    <property type="entry name" value="CenT-Element_Derived"/>
</dbReference>
<sequence>MPPPTKKRKFITLQASARWKREKKKDIAEESGIACRSLSMILKNTAYTLGALENGTSARNKTVMATAFPDVDKAVFAWFCEQRANKVPLSGRILQQKALDFACMHGHDNFRASPGWLSRFKASHDIVANVISGEAAAVDSVTSEAADPDEQRPEQPEKTTSPQDVLNAFNTIRSFFGEQDDDVAIYHFSQCE</sequence>
<dbReference type="Proteomes" id="UP000821866">
    <property type="component" value="Chromosome 1"/>
</dbReference>
<feature type="region of interest" description="Disordered" evidence="3">
    <location>
        <begin position="139"/>
        <end position="164"/>
    </location>
</feature>
<evidence type="ECO:0000259" key="4">
    <source>
        <dbReference type="PROSITE" id="PS51253"/>
    </source>
</evidence>
<reference evidence="5" key="2">
    <citation type="submission" date="2021-09" db="EMBL/GenBank/DDBJ databases">
        <authorList>
            <person name="Jia N."/>
            <person name="Wang J."/>
            <person name="Shi W."/>
            <person name="Du L."/>
            <person name="Sun Y."/>
            <person name="Zhan W."/>
            <person name="Jiang J."/>
            <person name="Wang Q."/>
            <person name="Zhang B."/>
            <person name="Ji P."/>
            <person name="Sakyi L.B."/>
            <person name="Cui X."/>
            <person name="Yuan T."/>
            <person name="Jiang B."/>
            <person name="Yang W."/>
            <person name="Lam T.T.-Y."/>
            <person name="Chang Q."/>
            <person name="Ding S."/>
            <person name="Wang X."/>
            <person name="Zhu J."/>
            <person name="Ruan X."/>
            <person name="Zhao L."/>
            <person name="Wei J."/>
            <person name="Que T."/>
            <person name="Du C."/>
            <person name="Cheng J."/>
            <person name="Dai P."/>
            <person name="Han X."/>
            <person name="Huang E."/>
            <person name="Gao Y."/>
            <person name="Liu J."/>
            <person name="Shao H."/>
            <person name="Ye R."/>
            <person name="Li L."/>
            <person name="Wei W."/>
            <person name="Wang X."/>
            <person name="Wang C."/>
            <person name="Huo Q."/>
            <person name="Li W."/>
            <person name="Guo W."/>
            <person name="Chen H."/>
            <person name="Chen S."/>
            <person name="Zhou L."/>
            <person name="Zhou L."/>
            <person name="Ni X."/>
            <person name="Tian J."/>
            <person name="Zhou Y."/>
            <person name="Sheng Y."/>
            <person name="Liu T."/>
            <person name="Pan Y."/>
            <person name="Xia L."/>
            <person name="Li J."/>
            <person name="Zhao F."/>
            <person name="Cao W."/>
        </authorList>
    </citation>
    <scope>NUCLEOTIDE SEQUENCE</scope>
    <source>
        <strain evidence="5">Rmic-2018</strain>
        <tissue evidence="5">Larvae</tissue>
    </source>
</reference>
<name>A0A9J6F2E0_RHIMP</name>
<protein>
    <recommendedName>
        <fullName evidence="4">HTH CENPB-type domain-containing protein</fullName>
    </recommendedName>
</protein>
<dbReference type="GO" id="GO:0003677">
    <property type="term" value="F:DNA binding"/>
    <property type="evidence" value="ECO:0007669"/>
    <property type="project" value="UniProtKB-KW"/>
</dbReference>
<comment type="subcellular location">
    <subcellularLocation>
        <location evidence="1">Nucleus</location>
    </subcellularLocation>
</comment>
<dbReference type="Pfam" id="PF03221">
    <property type="entry name" value="HTH_Tnp_Tc5"/>
    <property type="match status" value="1"/>
</dbReference>
<dbReference type="InterPro" id="IPR006600">
    <property type="entry name" value="HTH_CenpB_DNA-bd_dom"/>
</dbReference>
<comment type="caution">
    <text evidence="5">The sequence shown here is derived from an EMBL/GenBank/DDBJ whole genome shotgun (WGS) entry which is preliminary data.</text>
</comment>
<dbReference type="SUPFAM" id="SSF46689">
    <property type="entry name" value="Homeodomain-like"/>
    <property type="match status" value="1"/>
</dbReference>
<dbReference type="InterPro" id="IPR009057">
    <property type="entry name" value="Homeodomain-like_sf"/>
</dbReference>
<dbReference type="SMART" id="SM00674">
    <property type="entry name" value="CENPB"/>
    <property type="match status" value="1"/>
</dbReference>
<dbReference type="VEuPathDB" id="VectorBase:LOC119176677"/>
<dbReference type="PROSITE" id="PS51253">
    <property type="entry name" value="HTH_CENPB"/>
    <property type="match status" value="1"/>
</dbReference>
<dbReference type="EMBL" id="JABSTU010000001">
    <property type="protein sequence ID" value="KAH8040990.1"/>
    <property type="molecule type" value="Genomic_DNA"/>
</dbReference>
<proteinExistence type="predicted"/>